<dbReference type="PROSITE" id="PS00463">
    <property type="entry name" value="ZN2_CY6_FUNGAL_1"/>
    <property type="match status" value="1"/>
</dbReference>
<evidence type="ECO:0000256" key="6">
    <source>
        <dbReference type="SAM" id="MobiDB-lite"/>
    </source>
</evidence>
<feature type="region of interest" description="Disordered" evidence="6">
    <location>
        <begin position="49"/>
        <end position="89"/>
    </location>
</feature>
<dbReference type="Gene3D" id="4.10.240.10">
    <property type="entry name" value="Zn(2)-C6 fungal-type DNA-binding domain"/>
    <property type="match status" value="1"/>
</dbReference>
<dbReference type="GO" id="GO:0006351">
    <property type="term" value="P:DNA-templated transcription"/>
    <property type="evidence" value="ECO:0007669"/>
    <property type="project" value="InterPro"/>
</dbReference>
<keyword evidence="1" id="KW-0479">Metal-binding</keyword>
<reference evidence="8 9" key="1">
    <citation type="submission" date="2019-04" db="EMBL/GenBank/DDBJ databases">
        <title>Friends and foes A comparative genomics studyof 23 Aspergillus species from section Flavi.</title>
        <authorList>
            <consortium name="DOE Joint Genome Institute"/>
            <person name="Kjaerbolling I."/>
            <person name="Vesth T."/>
            <person name="Frisvad J.C."/>
            <person name="Nybo J.L."/>
            <person name="Theobald S."/>
            <person name="Kildgaard S."/>
            <person name="Isbrandt T."/>
            <person name="Kuo A."/>
            <person name="Sato A."/>
            <person name="Lyhne E.K."/>
            <person name="Kogle M.E."/>
            <person name="Wiebenga A."/>
            <person name="Kun R.S."/>
            <person name="Lubbers R.J."/>
            <person name="Makela M.R."/>
            <person name="Barry K."/>
            <person name="Chovatia M."/>
            <person name="Clum A."/>
            <person name="Daum C."/>
            <person name="Haridas S."/>
            <person name="He G."/>
            <person name="LaButti K."/>
            <person name="Lipzen A."/>
            <person name="Mondo S."/>
            <person name="Riley R."/>
            <person name="Salamov A."/>
            <person name="Simmons B.A."/>
            <person name="Magnuson J.K."/>
            <person name="Henrissat B."/>
            <person name="Mortensen U.H."/>
            <person name="Larsen T.O."/>
            <person name="Devries R.P."/>
            <person name="Grigoriev I.V."/>
            <person name="Machida M."/>
            <person name="Baker S.E."/>
            <person name="Andersen M.R."/>
        </authorList>
    </citation>
    <scope>NUCLEOTIDE SEQUENCE [LARGE SCALE GENOMIC DNA]</scope>
    <source>
        <strain evidence="8 9">IBT 29228</strain>
    </source>
</reference>
<evidence type="ECO:0000259" key="7">
    <source>
        <dbReference type="PROSITE" id="PS50048"/>
    </source>
</evidence>
<dbReference type="PANTHER" id="PTHR47431">
    <property type="entry name" value="ZN(II)2CYS6 TRANSCRIPTION FACTOR (EUROFUNG)-RELATED"/>
    <property type="match status" value="1"/>
</dbReference>
<dbReference type="GO" id="GO:0000981">
    <property type="term" value="F:DNA-binding transcription factor activity, RNA polymerase II-specific"/>
    <property type="evidence" value="ECO:0007669"/>
    <property type="project" value="InterPro"/>
</dbReference>
<keyword evidence="9" id="KW-1185">Reference proteome</keyword>
<dbReference type="OrthoDB" id="2399539at2759"/>
<evidence type="ECO:0000256" key="3">
    <source>
        <dbReference type="ARBA" id="ARBA00023125"/>
    </source>
</evidence>
<dbReference type="SUPFAM" id="SSF57701">
    <property type="entry name" value="Zn2/Cys6 DNA-binding domain"/>
    <property type="match status" value="1"/>
</dbReference>
<evidence type="ECO:0000313" key="8">
    <source>
        <dbReference type="EMBL" id="KAE8381638.1"/>
    </source>
</evidence>
<keyword evidence="5" id="KW-0539">Nucleus</keyword>
<protein>
    <recommendedName>
        <fullName evidence="7">Zn(2)-C6 fungal-type domain-containing protein</fullName>
    </recommendedName>
</protein>
<dbReference type="Pfam" id="PF04082">
    <property type="entry name" value="Fungal_trans"/>
    <property type="match status" value="1"/>
</dbReference>
<dbReference type="Pfam" id="PF00172">
    <property type="entry name" value="Zn_clus"/>
    <property type="match status" value="1"/>
</dbReference>
<dbReference type="PROSITE" id="PS50048">
    <property type="entry name" value="ZN2_CY6_FUNGAL_2"/>
    <property type="match status" value="1"/>
</dbReference>
<dbReference type="Proteomes" id="UP000326198">
    <property type="component" value="Unassembled WGS sequence"/>
</dbReference>
<evidence type="ECO:0000256" key="5">
    <source>
        <dbReference type="ARBA" id="ARBA00023242"/>
    </source>
</evidence>
<evidence type="ECO:0000313" key="9">
    <source>
        <dbReference type="Proteomes" id="UP000326198"/>
    </source>
</evidence>
<evidence type="ECO:0000256" key="1">
    <source>
        <dbReference type="ARBA" id="ARBA00022723"/>
    </source>
</evidence>
<dbReference type="InterPro" id="IPR001138">
    <property type="entry name" value="Zn2Cys6_DnaBD"/>
</dbReference>
<keyword evidence="2" id="KW-0805">Transcription regulation</keyword>
<dbReference type="GO" id="GO:0008270">
    <property type="term" value="F:zinc ion binding"/>
    <property type="evidence" value="ECO:0007669"/>
    <property type="project" value="InterPro"/>
</dbReference>
<dbReference type="InterPro" id="IPR007219">
    <property type="entry name" value="XnlR_reg_dom"/>
</dbReference>
<proteinExistence type="predicted"/>
<dbReference type="EMBL" id="ML736169">
    <property type="protein sequence ID" value="KAE8381638.1"/>
    <property type="molecule type" value="Genomic_DNA"/>
</dbReference>
<sequence>MPPVSSAHKGIRASIACKPCRYKHLRCDGQKPACSRCVADRKQCIYPESRRGGARGQPPVRKGLSDTTNSSDIDASSVSQRSNTLSTPVNPDDINAAHATFDQVLLGLYYKFFHAAHPCVLPCHFLKQRLNDERIQPLLLAMQYIGSLFAVSISSVHHEKRFEEALTSIRLRERPVTGYDVQAILLYAIAVYWCNEPERGTELIDEAIQTAVEIGLNQSTFATEYGQNDPVLEESWRRSWWQIYTTDAHIAGSTHTFPFKTSGIEMDVGLPCEEWEYESGNIPQHHTLEEYNDREFMPYDIEFSSFAELIGLTRGIDLALPSSAPSSIQQYISICTHSDTATTAWYSLLPQSKKTLIHSDGSLDEVMFKAHFVMHTYTVELHRPLSNLSYSSIEQVSRCAPRPPSSDLRECNATESRLHTAKCLQAIEKLDWLLTLPTNITTHSPFIICMIANVTIAHLSACRFVYEEEKLRIAREKIRLTMGTLKVLSQYWTLGKRTYSEIGIIAREILSLTHTGPKVTAQPCQPEQEAINLALLDMLPNGDFDFCTMFDSIPPQNLEMIPI</sequence>
<dbReference type="CDD" id="cd12148">
    <property type="entry name" value="fungal_TF_MHR"/>
    <property type="match status" value="1"/>
</dbReference>
<dbReference type="PANTHER" id="PTHR47431:SF4">
    <property type="entry name" value="ZN(II)2CYS6 TRANSCRIPTION FACTOR (EUROFUNG)"/>
    <property type="match status" value="1"/>
</dbReference>
<dbReference type="GO" id="GO:0003677">
    <property type="term" value="F:DNA binding"/>
    <property type="evidence" value="ECO:0007669"/>
    <property type="project" value="UniProtKB-KW"/>
</dbReference>
<keyword evidence="4" id="KW-0804">Transcription</keyword>
<feature type="domain" description="Zn(2)-C6 fungal-type" evidence="7">
    <location>
        <begin position="16"/>
        <end position="46"/>
    </location>
</feature>
<feature type="compositionally biased region" description="Polar residues" evidence="6">
    <location>
        <begin position="65"/>
        <end position="89"/>
    </location>
</feature>
<dbReference type="InterPro" id="IPR036864">
    <property type="entry name" value="Zn2-C6_fun-type_DNA-bd_sf"/>
</dbReference>
<accession>A0A5N7BIS8</accession>
<evidence type="ECO:0000256" key="2">
    <source>
        <dbReference type="ARBA" id="ARBA00023015"/>
    </source>
</evidence>
<keyword evidence="3" id="KW-0238">DNA-binding</keyword>
<name>A0A5N7BIS8_9EURO</name>
<organism evidence="8 9">
    <name type="scientific">Aspergillus bertholletiae</name>
    <dbReference type="NCBI Taxonomy" id="1226010"/>
    <lineage>
        <taxon>Eukaryota</taxon>
        <taxon>Fungi</taxon>
        <taxon>Dikarya</taxon>
        <taxon>Ascomycota</taxon>
        <taxon>Pezizomycotina</taxon>
        <taxon>Eurotiomycetes</taxon>
        <taxon>Eurotiomycetidae</taxon>
        <taxon>Eurotiales</taxon>
        <taxon>Aspergillaceae</taxon>
        <taxon>Aspergillus</taxon>
        <taxon>Aspergillus subgen. Circumdati</taxon>
    </lineage>
</organism>
<dbReference type="SMART" id="SM00066">
    <property type="entry name" value="GAL4"/>
    <property type="match status" value="1"/>
</dbReference>
<evidence type="ECO:0000256" key="4">
    <source>
        <dbReference type="ARBA" id="ARBA00023163"/>
    </source>
</evidence>
<gene>
    <name evidence="8" type="ORF">BDV26DRAFT_278635</name>
</gene>
<dbReference type="GO" id="GO:0009893">
    <property type="term" value="P:positive regulation of metabolic process"/>
    <property type="evidence" value="ECO:0007669"/>
    <property type="project" value="UniProtKB-ARBA"/>
</dbReference>
<dbReference type="AlphaFoldDB" id="A0A5N7BIS8"/>
<dbReference type="CDD" id="cd00067">
    <property type="entry name" value="GAL4"/>
    <property type="match status" value="1"/>
</dbReference>